<dbReference type="Proteomes" id="UP000053676">
    <property type="component" value="Unassembled WGS sequence"/>
</dbReference>
<sequence length="70" mass="8209">MRFFNLSPLRLFLWKFTVHHRQHTCRIGLQALTTLQAIAGSTQYISPNYTMVDKAQMDETDRIRLQTSPN</sequence>
<keyword evidence="2" id="KW-1185">Reference proteome</keyword>
<feature type="non-terminal residue" evidence="1">
    <location>
        <position position="70"/>
    </location>
</feature>
<reference evidence="2" key="1">
    <citation type="journal article" date="2014" name="Nat. Genet.">
        <title>Genome of the human hookworm Necator americanus.</title>
        <authorList>
            <person name="Tang Y.T."/>
            <person name="Gao X."/>
            <person name="Rosa B.A."/>
            <person name="Abubucker S."/>
            <person name="Hallsworth-Pepin K."/>
            <person name="Martin J."/>
            <person name="Tyagi R."/>
            <person name="Heizer E."/>
            <person name="Zhang X."/>
            <person name="Bhonagiri-Palsikar V."/>
            <person name="Minx P."/>
            <person name="Warren W.C."/>
            <person name="Wang Q."/>
            <person name="Zhan B."/>
            <person name="Hotez P.J."/>
            <person name="Sternberg P.W."/>
            <person name="Dougall A."/>
            <person name="Gaze S.T."/>
            <person name="Mulvenna J."/>
            <person name="Sotillo J."/>
            <person name="Ranganathan S."/>
            <person name="Rabelo E.M."/>
            <person name="Wilson R.K."/>
            <person name="Felgner P.L."/>
            <person name="Bethony J."/>
            <person name="Hawdon J.M."/>
            <person name="Gasser R.B."/>
            <person name="Loukas A."/>
            <person name="Mitreva M."/>
        </authorList>
    </citation>
    <scope>NUCLEOTIDE SEQUENCE [LARGE SCALE GENOMIC DNA]</scope>
</reference>
<dbReference type="AlphaFoldDB" id="W2T7F4"/>
<protein>
    <submittedName>
        <fullName evidence="1">Uncharacterized protein</fullName>
    </submittedName>
</protein>
<accession>W2T7F4</accession>
<evidence type="ECO:0000313" key="2">
    <source>
        <dbReference type="Proteomes" id="UP000053676"/>
    </source>
</evidence>
<gene>
    <name evidence="1" type="ORF">NECAME_10813</name>
</gene>
<dbReference type="KEGG" id="nai:NECAME_10813"/>
<proteinExistence type="predicted"/>
<name>W2T7F4_NECAM</name>
<dbReference type="OrthoDB" id="5824386at2759"/>
<organism evidence="1 2">
    <name type="scientific">Necator americanus</name>
    <name type="common">Human hookworm</name>
    <dbReference type="NCBI Taxonomy" id="51031"/>
    <lineage>
        <taxon>Eukaryota</taxon>
        <taxon>Metazoa</taxon>
        <taxon>Ecdysozoa</taxon>
        <taxon>Nematoda</taxon>
        <taxon>Chromadorea</taxon>
        <taxon>Rhabditida</taxon>
        <taxon>Rhabditina</taxon>
        <taxon>Rhabditomorpha</taxon>
        <taxon>Strongyloidea</taxon>
        <taxon>Ancylostomatidae</taxon>
        <taxon>Bunostominae</taxon>
        <taxon>Necator</taxon>
    </lineage>
</organism>
<dbReference type="EMBL" id="KI660152">
    <property type="protein sequence ID" value="ETN77773.1"/>
    <property type="molecule type" value="Genomic_DNA"/>
</dbReference>
<evidence type="ECO:0000313" key="1">
    <source>
        <dbReference type="EMBL" id="ETN77773.1"/>
    </source>
</evidence>